<keyword evidence="3" id="KW-1185">Reference proteome</keyword>
<gene>
    <name evidence="2" type="ORF">scyTo_0025221</name>
</gene>
<accession>A0A401QGJ5</accession>
<organism evidence="2 3">
    <name type="scientific">Scyliorhinus torazame</name>
    <name type="common">Cloudy catshark</name>
    <name type="synonym">Catulus torazame</name>
    <dbReference type="NCBI Taxonomy" id="75743"/>
    <lineage>
        <taxon>Eukaryota</taxon>
        <taxon>Metazoa</taxon>
        <taxon>Chordata</taxon>
        <taxon>Craniata</taxon>
        <taxon>Vertebrata</taxon>
        <taxon>Chondrichthyes</taxon>
        <taxon>Elasmobranchii</taxon>
        <taxon>Galeomorphii</taxon>
        <taxon>Galeoidea</taxon>
        <taxon>Carcharhiniformes</taxon>
        <taxon>Scyliorhinidae</taxon>
        <taxon>Scyliorhinus</taxon>
    </lineage>
</organism>
<dbReference type="AlphaFoldDB" id="A0A401QGJ5"/>
<keyword evidence="1" id="KW-0175">Coiled coil</keyword>
<dbReference type="STRING" id="75743.A0A401QGJ5"/>
<evidence type="ECO:0000313" key="3">
    <source>
        <dbReference type="Proteomes" id="UP000288216"/>
    </source>
</evidence>
<comment type="caution">
    <text evidence="2">The sequence shown here is derived from an EMBL/GenBank/DDBJ whole genome shotgun (WGS) entry which is preliminary data.</text>
</comment>
<name>A0A401QGJ5_SCYTO</name>
<proteinExistence type="predicted"/>
<feature type="coiled-coil region" evidence="1">
    <location>
        <begin position="36"/>
        <end position="63"/>
    </location>
</feature>
<protein>
    <submittedName>
        <fullName evidence="2">Uncharacterized protein</fullName>
    </submittedName>
</protein>
<reference evidence="2 3" key="1">
    <citation type="journal article" date="2018" name="Nat. Ecol. Evol.">
        <title>Shark genomes provide insights into elasmobranch evolution and the origin of vertebrates.</title>
        <authorList>
            <person name="Hara Y"/>
            <person name="Yamaguchi K"/>
            <person name="Onimaru K"/>
            <person name="Kadota M"/>
            <person name="Koyanagi M"/>
            <person name="Keeley SD"/>
            <person name="Tatsumi K"/>
            <person name="Tanaka K"/>
            <person name="Motone F"/>
            <person name="Kageyama Y"/>
            <person name="Nozu R"/>
            <person name="Adachi N"/>
            <person name="Nishimura O"/>
            <person name="Nakagawa R"/>
            <person name="Tanegashima C"/>
            <person name="Kiyatake I"/>
            <person name="Matsumoto R"/>
            <person name="Murakumo K"/>
            <person name="Nishida K"/>
            <person name="Terakita A"/>
            <person name="Kuratani S"/>
            <person name="Sato K"/>
            <person name="Hyodo S Kuraku.S."/>
        </authorList>
    </citation>
    <scope>NUCLEOTIDE SEQUENCE [LARGE SCALE GENOMIC DNA]</scope>
</reference>
<dbReference type="EMBL" id="BFAA01077161">
    <property type="protein sequence ID" value="GCB84548.1"/>
    <property type="molecule type" value="Genomic_DNA"/>
</dbReference>
<evidence type="ECO:0000256" key="1">
    <source>
        <dbReference type="SAM" id="Coils"/>
    </source>
</evidence>
<dbReference type="Proteomes" id="UP000288216">
    <property type="component" value="Unassembled WGS sequence"/>
</dbReference>
<sequence>ELRAQQLAKISELDSLVMDARAKHSQCVHDLKLNFNKEKAEYKQNARKMVKQLEKDANKVSKEGFGTSNSKMTLK</sequence>
<feature type="non-terminal residue" evidence="2">
    <location>
        <position position="1"/>
    </location>
</feature>
<evidence type="ECO:0000313" key="2">
    <source>
        <dbReference type="EMBL" id="GCB84548.1"/>
    </source>
</evidence>